<comment type="caution">
    <text evidence="2">The sequence shown here is derived from an EMBL/GenBank/DDBJ whole genome shotgun (WGS) entry which is preliminary data.</text>
</comment>
<feature type="compositionally biased region" description="Polar residues" evidence="1">
    <location>
        <begin position="1"/>
        <end position="18"/>
    </location>
</feature>
<proteinExistence type="predicted"/>
<name>A0A9N8HK10_9STRA</name>
<dbReference type="EMBL" id="CAICTM010000801">
    <property type="protein sequence ID" value="CAB9516731.1"/>
    <property type="molecule type" value="Genomic_DNA"/>
</dbReference>
<accession>A0A9N8HK10</accession>
<dbReference type="Proteomes" id="UP001153069">
    <property type="component" value="Unassembled WGS sequence"/>
</dbReference>
<evidence type="ECO:0000313" key="4">
    <source>
        <dbReference type="Proteomes" id="UP001153069"/>
    </source>
</evidence>
<feature type="region of interest" description="Disordered" evidence="1">
    <location>
        <begin position="1"/>
        <end position="28"/>
    </location>
</feature>
<evidence type="ECO:0000256" key="1">
    <source>
        <dbReference type="SAM" id="MobiDB-lite"/>
    </source>
</evidence>
<keyword evidence="4" id="KW-1185">Reference proteome</keyword>
<dbReference type="AlphaFoldDB" id="A0A9N8HK10"/>
<evidence type="ECO:0000313" key="2">
    <source>
        <dbReference type="EMBL" id="CAB9516731.1"/>
    </source>
</evidence>
<protein>
    <submittedName>
        <fullName evidence="2">Uncharacterized protein</fullName>
    </submittedName>
</protein>
<organism evidence="2 4">
    <name type="scientific">Seminavis robusta</name>
    <dbReference type="NCBI Taxonomy" id="568900"/>
    <lineage>
        <taxon>Eukaryota</taxon>
        <taxon>Sar</taxon>
        <taxon>Stramenopiles</taxon>
        <taxon>Ochrophyta</taxon>
        <taxon>Bacillariophyta</taxon>
        <taxon>Bacillariophyceae</taxon>
        <taxon>Bacillariophycidae</taxon>
        <taxon>Naviculales</taxon>
        <taxon>Naviculaceae</taxon>
        <taxon>Seminavis</taxon>
    </lineage>
</organism>
<gene>
    <name evidence="3" type="ORF">SEMRO_1460_G274690.1</name>
    <name evidence="2" type="ORF">SEMRO_802_G204710.1</name>
</gene>
<evidence type="ECO:0000313" key="3">
    <source>
        <dbReference type="EMBL" id="CAB9523834.1"/>
    </source>
</evidence>
<reference evidence="2" key="1">
    <citation type="submission" date="2020-06" db="EMBL/GenBank/DDBJ databases">
        <authorList>
            <consortium name="Plant Systems Biology data submission"/>
        </authorList>
    </citation>
    <scope>NUCLEOTIDE SEQUENCE</scope>
    <source>
        <strain evidence="2">D6</strain>
    </source>
</reference>
<dbReference type="EMBL" id="CAICTM010001458">
    <property type="protein sequence ID" value="CAB9523834.1"/>
    <property type="molecule type" value="Genomic_DNA"/>
</dbReference>
<sequence>MTNHSTYPTTKVMASSHNGDLRATMQPPPIPLTQMLPFIFGVLPASKDAAVPRPPHQVHREVNNALRFTTNNDDFFDNSNNYNLLWATTLQYHPQRGDASQESTEDLSHPNQ</sequence>